<reference evidence="1 2" key="1">
    <citation type="submission" date="2019-04" db="EMBL/GenBank/DDBJ databases">
        <title>A reverse ecology approach based on a biological definition of microbial populations.</title>
        <authorList>
            <person name="Arevalo P."/>
            <person name="Vaninsberghe D."/>
            <person name="Elsherbini J."/>
            <person name="Gore J."/>
            <person name="Polz M."/>
        </authorList>
    </citation>
    <scope>NUCLEOTIDE SEQUENCE [LARGE SCALE GENOMIC DNA]</scope>
    <source>
        <strain evidence="1 2">10N.222.48.A1</strain>
    </source>
</reference>
<name>A0A4U2A5S2_9VIBR</name>
<dbReference type="EMBL" id="SYVO01000101">
    <property type="protein sequence ID" value="TKG02948.1"/>
    <property type="molecule type" value="Genomic_DNA"/>
</dbReference>
<protein>
    <submittedName>
        <fullName evidence="1">Uncharacterized protein</fullName>
    </submittedName>
</protein>
<accession>A0A4U2A5S2</accession>
<gene>
    <name evidence="1" type="ORF">FCV91_21980</name>
</gene>
<proteinExistence type="predicted"/>
<sequence length="108" mass="12242">MNINSYIKTVLVAVLFISYHLNGLASDLNSVQCLIKNENVIITFDNTMMSSFQVRTRTNSQFNQNTNSGTTRLILNRNQLPAVINITPEDKVWEITPSCAINPLKKRK</sequence>
<evidence type="ECO:0000313" key="2">
    <source>
        <dbReference type="Proteomes" id="UP000305840"/>
    </source>
</evidence>
<dbReference type="AlphaFoldDB" id="A0A4U2A5S2"/>
<evidence type="ECO:0000313" key="1">
    <source>
        <dbReference type="EMBL" id="TKG02948.1"/>
    </source>
</evidence>
<organism evidence="1 2">
    <name type="scientific">Vibrio lentus</name>
    <dbReference type="NCBI Taxonomy" id="136468"/>
    <lineage>
        <taxon>Bacteria</taxon>
        <taxon>Pseudomonadati</taxon>
        <taxon>Pseudomonadota</taxon>
        <taxon>Gammaproteobacteria</taxon>
        <taxon>Vibrionales</taxon>
        <taxon>Vibrionaceae</taxon>
        <taxon>Vibrio</taxon>
    </lineage>
</organism>
<comment type="caution">
    <text evidence="1">The sequence shown here is derived from an EMBL/GenBank/DDBJ whole genome shotgun (WGS) entry which is preliminary data.</text>
</comment>
<dbReference type="Proteomes" id="UP000305840">
    <property type="component" value="Unassembled WGS sequence"/>
</dbReference>